<feature type="domain" description="FHA" evidence="2">
    <location>
        <begin position="26"/>
        <end position="94"/>
    </location>
</feature>
<reference evidence="3" key="1">
    <citation type="journal article" date="2014" name="Int. J. Syst. Evol. Microbiol.">
        <title>Complete genome sequence of Corynebacterium casei LMG S-19264T (=DSM 44701T), isolated from a smear-ripened cheese.</title>
        <authorList>
            <consortium name="US DOE Joint Genome Institute (JGI-PGF)"/>
            <person name="Walter F."/>
            <person name="Albersmeier A."/>
            <person name="Kalinowski J."/>
            <person name="Ruckert C."/>
        </authorList>
    </citation>
    <scope>NUCLEOTIDE SEQUENCE</scope>
    <source>
        <strain evidence="3">KCTC 23732</strain>
    </source>
</reference>
<protein>
    <recommendedName>
        <fullName evidence="2">FHA domain-containing protein</fullName>
    </recommendedName>
</protein>
<keyword evidence="4" id="KW-1185">Reference proteome</keyword>
<name>A0A918MXP0_9BURK</name>
<evidence type="ECO:0000313" key="4">
    <source>
        <dbReference type="Proteomes" id="UP000608345"/>
    </source>
</evidence>
<dbReference type="SUPFAM" id="SSF49879">
    <property type="entry name" value="SMAD/FHA domain"/>
    <property type="match status" value="1"/>
</dbReference>
<evidence type="ECO:0000256" key="1">
    <source>
        <dbReference type="SAM" id="MobiDB-lite"/>
    </source>
</evidence>
<dbReference type="RefSeq" id="WP_189384475.1">
    <property type="nucleotide sequence ID" value="NZ_BAABFY010000055.1"/>
</dbReference>
<dbReference type="InterPro" id="IPR008984">
    <property type="entry name" value="SMAD_FHA_dom_sf"/>
</dbReference>
<comment type="caution">
    <text evidence="3">The sequence shown here is derived from an EMBL/GenBank/DDBJ whole genome shotgun (WGS) entry which is preliminary data.</text>
</comment>
<dbReference type="Proteomes" id="UP000608345">
    <property type="component" value="Unassembled WGS sequence"/>
</dbReference>
<evidence type="ECO:0000313" key="3">
    <source>
        <dbReference type="EMBL" id="GGW83058.1"/>
    </source>
</evidence>
<sequence length="277" mass="29377">MLKLSIINTADPAKLITSQLQVPGGTIGSGPENDIVLADEKHTIGKVQAALRMNAQGDAVLVNLCSTSPIYLNGLILAFKQQAAFGEKDRITLGSYVLQALTETATASKTTAATVSTATTVSAMPASTPAQVLQTVLVPAFTEPAAPVSVEEPAPAAPPPPPPAEDIFADLLNSPGTLPVGAPIQTEAHPFEIPSASDRNHADPVSLLSPQGVRQPLHHHDPLLMLSRDGTEQHRATIFTDNSPGTLRQTRELAEHQEDRILQTLQQAAYNNNHENR</sequence>
<accession>A0A918MXP0</accession>
<dbReference type="Gene3D" id="2.60.200.20">
    <property type="match status" value="1"/>
</dbReference>
<dbReference type="EMBL" id="BMYS01000005">
    <property type="protein sequence ID" value="GGW83058.1"/>
    <property type="molecule type" value="Genomic_DNA"/>
</dbReference>
<gene>
    <name evidence="3" type="ORF">GCM10011450_11310</name>
</gene>
<evidence type="ECO:0000259" key="2">
    <source>
        <dbReference type="Pfam" id="PF00498"/>
    </source>
</evidence>
<organism evidence="3 4">
    <name type="scientific">Advenella faeciporci</name>
    <dbReference type="NCBI Taxonomy" id="797535"/>
    <lineage>
        <taxon>Bacteria</taxon>
        <taxon>Pseudomonadati</taxon>
        <taxon>Pseudomonadota</taxon>
        <taxon>Betaproteobacteria</taxon>
        <taxon>Burkholderiales</taxon>
        <taxon>Alcaligenaceae</taxon>
    </lineage>
</organism>
<dbReference type="InterPro" id="IPR000253">
    <property type="entry name" value="FHA_dom"/>
</dbReference>
<proteinExistence type="predicted"/>
<feature type="region of interest" description="Disordered" evidence="1">
    <location>
        <begin position="194"/>
        <end position="216"/>
    </location>
</feature>
<reference evidence="3" key="2">
    <citation type="submission" date="2020-09" db="EMBL/GenBank/DDBJ databases">
        <authorList>
            <person name="Sun Q."/>
            <person name="Kim S."/>
        </authorList>
    </citation>
    <scope>NUCLEOTIDE SEQUENCE</scope>
    <source>
        <strain evidence="3">KCTC 23732</strain>
    </source>
</reference>
<dbReference type="AlphaFoldDB" id="A0A918MXP0"/>
<dbReference type="Pfam" id="PF00498">
    <property type="entry name" value="FHA"/>
    <property type="match status" value="1"/>
</dbReference>